<evidence type="ECO:0000313" key="3">
    <source>
        <dbReference type="EMBL" id="GLS85608.1"/>
    </source>
</evidence>
<evidence type="ECO:0000259" key="2">
    <source>
        <dbReference type="Pfam" id="PF13840"/>
    </source>
</evidence>
<dbReference type="InterPro" id="IPR018717">
    <property type="entry name" value="DUF2241"/>
</dbReference>
<dbReference type="PANTHER" id="PTHR39199:SF1">
    <property type="entry name" value="BLR5128 PROTEIN"/>
    <property type="match status" value="1"/>
</dbReference>
<evidence type="ECO:0000259" key="1">
    <source>
        <dbReference type="Pfam" id="PF10000"/>
    </source>
</evidence>
<gene>
    <name evidence="3" type="ORF">GCM10010873_05810</name>
</gene>
<evidence type="ECO:0000313" key="4">
    <source>
        <dbReference type="Proteomes" id="UP001157355"/>
    </source>
</evidence>
<dbReference type="InterPro" id="IPR027795">
    <property type="entry name" value="CASTOR_ACT_dom"/>
</dbReference>
<dbReference type="Pfam" id="PF10000">
    <property type="entry name" value="ACT_3"/>
    <property type="match status" value="1"/>
</dbReference>
<dbReference type="InterPro" id="IPR045865">
    <property type="entry name" value="ACT-like_dom_sf"/>
</dbReference>
<feature type="domain" description="DUF2241" evidence="1">
    <location>
        <begin position="2"/>
        <end position="59"/>
    </location>
</feature>
<sequence>MAGEADLAVLLRVMRPELHAQAYGYAVSDQAIAGAFAQICEAEGMTVIAEVAVLAAAGIAVLAHWARITLTVHSDLAAVGLTAAIARALAAEGISANVVAGFYHDHVLVPWERRGDAMAALRGLSDV</sequence>
<protein>
    <submittedName>
        <fullName evidence="3">Transporter</fullName>
    </submittedName>
</protein>
<reference evidence="3 4" key="1">
    <citation type="journal article" date="2014" name="Int. J. Syst. Evol. Microbiol.">
        <title>Complete genome sequence of Corynebacterium casei LMG S-19264T (=DSM 44701T), isolated from a smear-ripened cheese.</title>
        <authorList>
            <consortium name="US DOE Joint Genome Institute (JGI-PGF)"/>
            <person name="Walter F."/>
            <person name="Albersmeier A."/>
            <person name="Kalinowski J."/>
            <person name="Ruckert C."/>
        </authorList>
    </citation>
    <scope>NUCLEOTIDE SEQUENCE [LARGE SCALE GENOMIC DNA]</scope>
    <source>
        <strain evidence="3 4">NBRC 111766</strain>
    </source>
</reference>
<dbReference type="SUPFAM" id="SSF55021">
    <property type="entry name" value="ACT-like"/>
    <property type="match status" value="2"/>
</dbReference>
<dbReference type="Gene3D" id="3.30.2130.10">
    <property type="entry name" value="VC0802-like"/>
    <property type="match status" value="1"/>
</dbReference>
<dbReference type="EMBL" id="BSPP01000003">
    <property type="protein sequence ID" value="GLS85608.1"/>
    <property type="molecule type" value="Genomic_DNA"/>
</dbReference>
<organism evidence="3 4">
    <name type="scientific">Cypionkella aquatica</name>
    <dbReference type="NCBI Taxonomy" id="1756042"/>
    <lineage>
        <taxon>Bacteria</taxon>
        <taxon>Pseudomonadati</taxon>
        <taxon>Pseudomonadota</taxon>
        <taxon>Alphaproteobacteria</taxon>
        <taxon>Rhodobacterales</taxon>
        <taxon>Paracoccaceae</taxon>
        <taxon>Cypionkella</taxon>
    </lineage>
</organism>
<dbReference type="PANTHER" id="PTHR39199">
    <property type="entry name" value="BLR5128 PROTEIN"/>
    <property type="match status" value="1"/>
</dbReference>
<dbReference type="Pfam" id="PF13840">
    <property type="entry name" value="ACT_7"/>
    <property type="match status" value="1"/>
</dbReference>
<dbReference type="RefSeq" id="WP_284323835.1">
    <property type="nucleotide sequence ID" value="NZ_BSPP01000003.1"/>
</dbReference>
<name>A0AA37WYR3_9RHOB</name>
<proteinExistence type="predicted"/>
<feature type="domain" description="CASTOR ACT" evidence="2">
    <location>
        <begin position="68"/>
        <end position="122"/>
    </location>
</feature>
<dbReference type="Proteomes" id="UP001157355">
    <property type="component" value="Unassembled WGS sequence"/>
</dbReference>
<accession>A0AA37WYR3</accession>
<keyword evidence="4" id="KW-1185">Reference proteome</keyword>
<dbReference type="AlphaFoldDB" id="A0AA37WYR3"/>
<comment type="caution">
    <text evidence="3">The sequence shown here is derived from an EMBL/GenBank/DDBJ whole genome shotgun (WGS) entry which is preliminary data.</text>
</comment>